<protein>
    <submittedName>
        <fullName evidence="2">Uncharacterized protein</fullName>
    </submittedName>
</protein>
<name>A0A1X2IKM2_9FUNG</name>
<dbReference type="OrthoDB" id="2279968at2759"/>
<proteinExistence type="predicted"/>
<accession>A0A1X2IKM2</accession>
<gene>
    <name evidence="2" type="ORF">BCR42DRAFT_245279</name>
</gene>
<feature type="compositionally biased region" description="Polar residues" evidence="1">
    <location>
        <begin position="245"/>
        <end position="255"/>
    </location>
</feature>
<dbReference type="EMBL" id="MCGE01000009">
    <property type="protein sequence ID" value="ORZ18069.1"/>
    <property type="molecule type" value="Genomic_DNA"/>
</dbReference>
<feature type="region of interest" description="Disordered" evidence="1">
    <location>
        <begin position="229"/>
        <end position="255"/>
    </location>
</feature>
<reference evidence="2 3" key="1">
    <citation type="submission" date="2016-07" db="EMBL/GenBank/DDBJ databases">
        <title>Pervasive Adenine N6-methylation of Active Genes in Fungi.</title>
        <authorList>
            <consortium name="DOE Joint Genome Institute"/>
            <person name="Mondo S.J."/>
            <person name="Dannebaum R.O."/>
            <person name="Kuo R.C."/>
            <person name="Labutti K."/>
            <person name="Haridas S."/>
            <person name="Kuo A."/>
            <person name="Salamov A."/>
            <person name="Ahrendt S.R."/>
            <person name="Lipzen A."/>
            <person name="Sullivan W."/>
            <person name="Andreopoulos W.B."/>
            <person name="Clum A."/>
            <person name="Lindquist E."/>
            <person name="Daum C."/>
            <person name="Ramamoorthy G.K."/>
            <person name="Gryganskyi A."/>
            <person name="Culley D."/>
            <person name="Magnuson J.K."/>
            <person name="James T.Y."/>
            <person name="O'Malley M.A."/>
            <person name="Stajich J.E."/>
            <person name="Spatafora J.W."/>
            <person name="Visel A."/>
            <person name="Grigoriev I.V."/>
        </authorList>
    </citation>
    <scope>NUCLEOTIDE SEQUENCE [LARGE SCALE GENOMIC DNA]</scope>
    <source>
        <strain evidence="2 3">NRRL 1336</strain>
    </source>
</reference>
<organism evidence="2 3">
    <name type="scientific">Absidia repens</name>
    <dbReference type="NCBI Taxonomy" id="90262"/>
    <lineage>
        <taxon>Eukaryota</taxon>
        <taxon>Fungi</taxon>
        <taxon>Fungi incertae sedis</taxon>
        <taxon>Mucoromycota</taxon>
        <taxon>Mucoromycotina</taxon>
        <taxon>Mucoromycetes</taxon>
        <taxon>Mucorales</taxon>
        <taxon>Cunninghamellaceae</taxon>
        <taxon>Absidia</taxon>
    </lineage>
</organism>
<feature type="compositionally biased region" description="Low complexity" evidence="1">
    <location>
        <begin position="120"/>
        <end position="130"/>
    </location>
</feature>
<keyword evidence="3" id="KW-1185">Reference proteome</keyword>
<evidence type="ECO:0000256" key="1">
    <source>
        <dbReference type="SAM" id="MobiDB-lite"/>
    </source>
</evidence>
<evidence type="ECO:0000313" key="2">
    <source>
        <dbReference type="EMBL" id="ORZ18069.1"/>
    </source>
</evidence>
<dbReference type="STRING" id="90262.A0A1X2IKM2"/>
<dbReference type="Proteomes" id="UP000193560">
    <property type="component" value="Unassembled WGS sequence"/>
</dbReference>
<dbReference type="AlphaFoldDB" id="A0A1X2IKM2"/>
<sequence length="495" mass="54177">MTLTATIGIKEDTQTTTALHYSGRLFIPTSNFDTTHSAVATKASSPSPTTYDARAFVHYDPTRSCLALGADPDSSQTQAIWLSLERYTWLISQLHEEQNVYTFLKNCSIGVSATHGLSGQQQQQQSYRQSAPPPPSSGSCLSSSSPSVSWYPFLCTPSPLLGVLNPRCNNTTSLSRRLSRFVHRGNSKQQYNLPPSNEIYLFMIPKALLLQAAAYIPMTKPLPPMYSSSNCPSANKSPLPEKLTKQQPTTPFTKLSMGNTQRLKRYVQLLTLTAHDLMATPAESTDEDTTLACHQMPSQYHQTTMAYDLICGRCGINTSLGTMTSANSALSATAAMEASQSLTTQNGTEIMEDSKDEEQQQRMPAISVSKTLTDKKLVMDPTFNITYFQPILNTSTESAHLYGTPRPYSHSPLPISSTKKDREGTPTFNTFPKRQQHQSLTSGIHHDSIDHLSCTDSVSTSGVTSGSFSLTYQKTSGDDCGTGISERKGYLAIDP</sequence>
<evidence type="ECO:0000313" key="3">
    <source>
        <dbReference type="Proteomes" id="UP000193560"/>
    </source>
</evidence>
<feature type="region of interest" description="Disordered" evidence="1">
    <location>
        <begin position="118"/>
        <end position="141"/>
    </location>
</feature>
<comment type="caution">
    <text evidence="2">The sequence shown here is derived from an EMBL/GenBank/DDBJ whole genome shotgun (WGS) entry which is preliminary data.</text>
</comment>